<evidence type="ECO:0000256" key="2">
    <source>
        <dbReference type="ARBA" id="ARBA00010941"/>
    </source>
</evidence>
<comment type="catalytic activity">
    <reaction evidence="1">
        <text>beta-D-fructose 1,6-bisphosphate + H2O = beta-D-fructose 6-phosphate + phosphate</text>
        <dbReference type="Rhea" id="RHEA:11064"/>
        <dbReference type="ChEBI" id="CHEBI:15377"/>
        <dbReference type="ChEBI" id="CHEBI:32966"/>
        <dbReference type="ChEBI" id="CHEBI:43474"/>
        <dbReference type="ChEBI" id="CHEBI:57634"/>
        <dbReference type="EC" id="3.1.3.11"/>
    </reaction>
</comment>
<dbReference type="InterPro" id="IPR033391">
    <property type="entry name" value="FBPase_N"/>
</dbReference>
<evidence type="ECO:0000259" key="8">
    <source>
        <dbReference type="Pfam" id="PF00316"/>
    </source>
</evidence>
<comment type="caution">
    <text evidence="10">The sequence shown here is derived from an EMBL/GenBank/DDBJ whole genome shotgun (WGS) entry which is preliminary data.</text>
</comment>
<dbReference type="EC" id="3.1.3.11" evidence="3"/>
<evidence type="ECO:0000256" key="3">
    <source>
        <dbReference type="ARBA" id="ARBA00013093"/>
    </source>
</evidence>
<dbReference type="AlphaFoldDB" id="A0A6A4KXN1"/>
<accession>A0A6A4KXN1</accession>
<evidence type="ECO:0000313" key="10">
    <source>
        <dbReference type="EMBL" id="KAE9447697.1"/>
    </source>
</evidence>
<dbReference type="HAMAP" id="MF_01855">
    <property type="entry name" value="FBPase_class1"/>
    <property type="match status" value="1"/>
</dbReference>
<dbReference type="OrthoDB" id="10256725at2759"/>
<dbReference type="PANTHER" id="PTHR11556">
    <property type="entry name" value="FRUCTOSE-1,6-BISPHOSPHATASE-RELATED"/>
    <property type="match status" value="1"/>
</dbReference>
<comment type="similarity">
    <text evidence="2 7">Belongs to the FBPase class 1 family.</text>
</comment>
<dbReference type="PRINTS" id="PR00115">
    <property type="entry name" value="F16BPHPHTASE"/>
</dbReference>
<dbReference type="PANTHER" id="PTHR11556:SF18">
    <property type="entry name" value="FRUCTOSE-BISPHOSPHATASE"/>
    <property type="match status" value="1"/>
</dbReference>
<gene>
    <name evidence="10" type="ORF">C3L33_20378</name>
</gene>
<evidence type="ECO:0000313" key="11">
    <source>
        <dbReference type="Proteomes" id="UP000428333"/>
    </source>
</evidence>
<dbReference type="GO" id="GO:0030388">
    <property type="term" value="P:fructose 1,6-bisphosphate metabolic process"/>
    <property type="evidence" value="ECO:0007669"/>
    <property type="project" value="TreeGrafter"/>
</dbReference>
<sequence>QEQSGNIDAELTIVLSSISLACKQIASLLQRSSIINLTGAQGTVNVQGEDQKKLDVISNEVFCNCLRSSGRTGIIASEEEDVPVAVEETYSGNYIVVFDPIDGSANIDTSLTTGSIFGIYGPDEQCLVNYDDESTLDQEKQKCIISVCQPGSNLLAAGYCLYSSAVVFTISIGNGVFGFTLDPGYGEFVLTHDDMKIPKSRQIYSFNEGNYDLWDEKLKKYLDHLKQPGANGKPYSGRYIGCLVGEIHRMLMYGGIYGNPKNKNSKNGNLRLLYESSGRTGIIASEEEDVPVAVEETYSGNYIVVFDPIDGSANIDTSLTTGSIFGIYGPDEQCLVNYDDESTLDQEKQKCIISVCQPGSNLLAAGYCLYSSAVVFTISIGNGVFGFTLDPGYGEFVLTHDDMKIPKSRQIYSFNEGNYDLWDEKLKKYLDHLKQPGANGKPYSGRYIGCLVGEIHRMLMYGGIYGNPKNKNSKNGNLRLLYECAPMSYLVEQAGGKATDGP</sequence>
<feature type="non-terminal residue" evidence="10">
    <location>
        <position position="1"/>
    </location>
</feature>
<dbReference type="GO" id="GO:0005986">
    <property type="term" value="P:sucrose biosynthetic process"/>
    <property type="evidence" value="ECO:0007669"/>
    <property type="project" value="TreeGrafter"/>
</dbReference>
<dbReference type="GO" id="GO:0006000">
    <property type="term" value="P:fructose metabolic process"/>
    <property type="evidence" value="ECO:0007669"/>
    <property type="project" value="TreeGrafter"/>
</dbReference>
<dbReference type="Gene3D" id="3.40.190.80">
    <property type="match status" value="1"/>
</dbReference>
<dbReference type="InterPro" id="IPR028343">
    <property type="entry name" value="FBPtase"/>
</dbReference>
<evidence type="ECO:0000256" key="1">
    <source>
        <dbReference type="ARBA" id="ARBA00001273"/>
    </source>
</evidence>
<dbReference type="SUPFAM" id="SSF56655">
    <property type="entry name" value="Carbohydrate phosphatase"/>
    <property type="match status" value="2"/>
</dbReference>
<dbReference type="InterPro" id="IPR000146">
    <property type="entry name" value="FBPase_class-1"/>
</dbReference>
<feature type="domain" description="Fructose-1-6-bisphosphatase class I N-terminal" evidence="8">
    <location>
        <begin position="2"/>
        <end position="192"/>
    </location>
</feature>
<dbReference type="Proteomes" id="UP000428333">
    <property type="component" value="Linkage Group LG12"/>
</dbReference>
<keyword evidence="11" id="KW-1185">Reference proteome</keyword>
<evidence type="ECO:0000256" key="5">
    <source>
        <dbReference type="ARBA" id="ARBA00023277"/>
    </source>
</evidence>
<name>A0A6A4KXN1_9ERIC</name>
<keyword evidence="5 7" id="KW-0119">Carbohydrate metabolism</keyword>
<feature type="domain" description="Fructose-1-6-bisphosphatase class I N-terminal" evidence="8">
    <location>
        <begin position="275"/>
        <end position="400"/>
    </location>
</feature>
<dbReference type="GO" id="GO:0006094">
    <property type="term" value="P:gluconeogenesis"/>
    <property type="evidence" value="ECO:0007669"/>
    <property type="project" value="TreeGrafter"/>
</dbReference>
<dbReference type="EMBL" id="QEFC01003488">
    <property type="protein sequence ID" value="KAE9447697.1"/>
    <property type="molecule type" value="Genomic_DNA"/>
</dbReference>
<feature type="domain" description="Fructose-1-6-bisphosphatase class 1 C-terminal" evidence="9">
    <location>
        <begin position="405"/>
        <end position="501"/>
    </location>
</feature>
<reference evidence="10 11" key="1">
    <citation type="journal article" date="2019" name="Genome Biol. Evol.">
        <title>The Rhododendron genome and chromosomal organization provide insight into shared whole-genome duplications across the heath family (Ericaceae).</title>
        <authorList>
            <person name="Soza V.L."/>
            <person name="Lindsley D."/>
            <person name="Waalkes A."/>
            <person name="Ramage E."/>
            <person name="Patwardhan R.P."/>
            <person name="Burton J.N."/>
            <person name="Adey A."/>
            <person name="Kumar A."/>
            <person name="Qiu R."/>
            <person name="Shendure J."/>
            <person name="Hall B."/>
        </authorList>
    </citation>
    <scope>NUCLEOTIDE SEQUENCE [LARGE SCALE GENOMIC DNA]</scope>
    <source>
        <strain evidence="10">RSF 1966-606</strain>
    </source>
</reference>
<evidence type="ECO:0000256" key="4">
    <source>
        <dbReference type="ARBA" id="ARBA00022801"/>
    </source>
</evidence>
<dbReference type="GO" id="GO:0005829">
    <property type="term" value="C:cytosol"/>
    <property type="evidence" value="ECO:0007669"/>
    <property type="project" value="TreeGrafter"/>
</dbReference>
<dbReference type="CDD" id="cd00354">
    <property type="entry name" value="FBPase"/>
    <property type="match status" value="2"/>
</dbReference>
<evidence type="ECO:0000259" key="9">
    <source>
        <dbReference type="Pfam" id="PF18913"/>
    </source>
</evidence>
<dbReference type="Pfam" id="PF18913">
    <property type="entry name" value="FBPase_C"/>
    <property type="match status" value="1"/>
</dbReference>
<dbReference type="Pfam" id="PF00316">
    <property type="entry name" value="FBPase"/>
    <property type="match status" value="2"/>
</dbReference>
<evidence type="ECO:0000256" key="6">
    <source>
        <dbReference type="ARBA" id="ARBA00032973"/>
    </source>
</evidence>
<organism evidence="10 11">
    <name type="scientific">Rhododendron williamsianum</name>
    <dbReference type="NCBI Taxonomy" id="262921"/>
    <lineage>
        <taxon>Eukaryota</taxon>
        <taxon>Viridiplantae</taxon>
        <taxon>Streptophyta</taxon>
        <taxon>Embryophyta</taxon>
        <taxon>Tracheophyta</taxon>
        <taxon>Spermatophyta</taxon>
        <taxon>Magnoliopsida</taxon>
        <taxon>eudicotyledons</taxon>
        <taxon>Gunneridae</taxon>
        <taxon>Pentapetalae</taxon>
        <taxon>asterids</taxon>
        <taxon>Ericales</taxon>
        <taxon>Ericaceae</taxon>
        <taxon>Ericoideae</taxon>
        <taxon>Rhodoreae</taxon>
        <taxon>Rhododendron</taxon>
    </lineage>
</organism>
<evidence type="ECO:0000256" key="7">
    <source>
        <dbReference type="RuleBase" id="RU000508"/>
    </source>
</evidence>
<dbReference type="GO" id="GO:0006002">
    <property type="term" value="P:fructose 6-phosphate metabolic process"/>
    <property type="evidence" value="ECO:0007669"/>
    <property type="project" value="TreeGrafter"/>
</dbReference>
<keyword evidence="4 7" id="KW-0378">Hydrolase</keyword>
<protein>
    <recommendedName>
        <fullName evidence="3">fructose-bisphosphatase</fullName>
        <ecNumber evidence="3">3.1.3.11</ecNumber>
    </recommendedName>
    <alternativeName>
        <fullName evidence="6">D-fructose-1,6-bisphosphate 1-phosphohydrolase</fullName>
    </alternativeName>
</protein>
<dbReference type="InterPro" id="IPR044015">
    <property type="entry name" value="FBPase_C_dom"/>
</dbReference>
<dbReference type="GO" id="GO:0042132">
    <property type="term" value="F:fructose 1,6-bisphosphate 1-phosphatase activity"/>
    <property type="evidence" value="ECO:0007669"/>
    <property type="project" value="UniProtKB-EC"/>
</dbReference>
<proteinExistence type="inferred from homology"/>
<dbReference type="Gene3D" id="3.30.540.10">
    <property type="entry name" value="Fructose-1,6-Bisphosphatase, subunit A, domain 1"/>
    <property type="match status" value="2"/>
</dbReference>